<organism evidence="2 3">
    <name type="scientific">Candidatus Kaiserbacteria bacterium RIFCSPHIGHO2_02_FULL_50_50</name>
    <dbReference type="NCBI Taxonomy" id="1798492"/>
    <lineage>
        <taxon>Bacteria</taxon>
        <taxon>Candidatus Kaiseribacteriota</taxon>
    </lineage>
</organism>
<keyword evidence="1" id="KW-0732">Signal</keyword>
<evidence type="ECO:0008006" key="4">
    <source>
        <dbReference type="Google" id="ProtNLM"/>
    </source>
</evidence>
<feature type="signal peptide" evidence="1">
    <location>
        <begin position="1"/>
        <end position="18"/>
    </location>
</feature>
<dbReference type="EMBL" id="MFLF01000004">
    <property type="protein sequence ID" value="OGG60486.1"/>
    <property type="molecule type" value="Genomic_DNA"/>
</dbReference>
<dbReference type="Gene3D" id="2.60.40.10">
    <property type="entry name" value="Immunoglobulins"/>
    <property type="match status" value="1"/>
</dbReference>
<reference evidence="2 3" key="1">
    <citation type="journal article" date="2016" name="Nat. Commun.">
        <title>Thousands of microbial genomes shed light on interconnected biogeochemical processes in an aquifer system.</title>
        <authorList>
            <person name="Anantharaman K."/>
            <person name="Brown C.T."/>
            <person name="Hug L.A."/>
            <person name="Sharon I."/>
            <person name="Castelle C.J."/>
            <person name="Probst A.J."/>
            <person name="Thomas B.C."/>
            <person name="Singh A."/>
            <person name="Wilkins M.J."/>
            <person name="Karaoz U."/>
            <person name="Brodie E.L."/>
            <person name="Williams K.H."/>
            <person name="Hubbard S.S."/>
            <person name="Banfield J.F."/>
        </authorList>
    </citation>
    <scope>NUCLEOTIDE SEQUENCE [LARGE SCALE GENOMIC DNA]</scope>
</reference>
<evidence type="ECO:0000313" key="3">
    <source>
        <dbReference type="Proteomes" id="UP000178794"/>
    </source>
</evidence>
<accession>A0A1F6DGH5</accession>
<name>A0A1F6DGH5_9BACT</name>
<sequence>MLRTLATLLLLLPLTVLASGTAGFLDRPIWHTPESYFAGDAVRIYAAIMNTSNADVSGTLNFLVNEKVIGRRTFSLQANEVEAVWYDWKATSGSHSFSATISDTSFSAQGSSTVSAPHVVTASPVIVATTSVAKTEALQEASSTPPALSLGETIDTAAKDAQTALEGVRATLDDVIEKQRGKVAGTSTIAEDASFIESSISAAQDAATPPAVTEAKGFLATAWLFLLTFFRSIITLAIGILGSPFWTAVILVVAFMLIMKLFEKVFRMFGKKTD</sequence>
<proteinExistence type="predicted"/>
<dbReference type="Proteomes" id="UP000178794">
    <property type="component" value="Unassembled WGS sequence"/>
</dbReference>
<evidence type="ECO:0000313" key="2">
    <source>
        <dbReference type="EMBL" id="OGG60486.1"/>
    </source>
</evidence>
<evidence type="ECO:0000256" key="1">
    <source>
        <dbReference type="SAM" id="SignalP"/>
    </source>
</evidence>
<comment type="caution">
    <text evidence="2">The sequence shown here is derived from an EMBL/GenBank/DDBJ whole genome shotgun (WGS) entry which is preliminary data.</text>
</comment>
<feature type="chain" id="PRO_5009523839" description="CARDB domain-containing protein" evidence="1">
    <location>
        <begin position="19"/>
        <end position="274"/>
    </location>
</feature>
<protein>
    <recommendedName>
        <fullName evidence="4">CARDB domain-containing protein</fullName>
    </recommendedName>
</protein>
<gene>
    <name evidence="2" type="ORF">A3C89_01310</name>
</gene>
<dbReference type="InterPro" id="IPR013783">
    <property type="entry name" value="Ig-like_fold"/>
</dbReference>
<dbReference type="AlphaFoldDB" id="A0A1F6DGH5"/>